<reference evidence="3 4" key="1">
    <citation type="journal article" date="2016" name="Nat. Commun.">
        <title>Thousands of microbial genomes shed light on interconnected biogeochemical processes in an aquifer system.</title>
        <authorList>
            <person name="Anantharaman K."/>
            <person name="Brown C.T."/>
            <person name="Hug L.A."/>
            <person name="Sharon I."/>
            <person name="Castelle C.J."/>
            <person name="Probst A.J."/>
            <person name="Thomas B.C."/>
            <person name="Singh A."/>
            <person name="Wilkins M.J."/>
            <person name="Karaoz U."/>
            <person name="Brodie E.L."/>
            <person name="Williams K.H."/>
            <person name="Hubbard S.S."/>
            <person name="Banfield J.F."/>
        </authorList>
    </citation>
    <scope>NUCLEOTIDE SEQUENCE [LARGE SCALE GENOMIC DNA]</scope>
</reference>
<evidence type="ECO:0000313" key="3">
    <source>
        <dbReference type="EMBL" id="OGD08288.1"/>
    </source>
</evidence>
<dbReference type="EMBL" id="MEXR01000060">
    <property type="protein sequence ID" value="OGD08288.1"/>
    <property type="molecule type" value="Genomic_DNA"/>
</dbReference>
<accession>A0A1F4ZQD5</accession>
<dbReference type="InterPro" id="IPR016181">
    <property type="entry name" value="Acyl_CoA_acyltransferase"/>
</dbReference>
<dbReference type="GO" id="GO:0016747">
    <property type="term" value="F:acyltransferase activity, transferring groups other than amino-acyl groups"/>
    <property type="evidence" value="ECO:0007669"/>
    <property type="project" value="InterPro"/>
</dbReference>
<keyword evidence="1" id="KW-1133">Transmembrane helix</keyword>
<evidence type="ECO:0000259" key="2">
    <source>
        <dbReference type="PROSITE" id="PS51186"/>
    </source>
</evidence>
<dbReference type="SUPFAM" id="SSF55729">
    <property type="entry name" value="Acyl-CoA N-acyltransferases (Nat)"/>
    <property type="match status" value="1"/>
</dbReference>
<proteinExistence type="predicted"/>
<dbReference type="Proteomes" id="UP000176424">
    <property type="component" value="Unassembled WGS sequence"/>
</dbReference>
<protein>
    <recommendedName>
        <fullName evidence="2">N-acetyltransferase domain-containing protein</fullName>
    </recommendedName>
</protein>
<feature type="domain" description="N-acetyltransferase" evidence="2">
    <location>
        <begin position="3"/>
        <end position="151"/>
    </location>
</feature>
<dbReference type="PROSITE" id="PS51186">
    <property type="entry name" value="GNAT"/>
    <property type="match status" value="1"/>
</dbReference>
<dbReference type="Gene3D" id="3.40.630.30">
    <property type="match status" value="1"/>
</dbReference>
<sequence length="159" mass="18867">MNIDLKEVDIKDKNLLGDLIKEYQKEILNKVDIEPYKYLDSYWEKSDRHPFFVMLDLGIIGFVLINNYSVIEKMANSISELYIKKEFRNKGIGKNVAKKVFKLYPGKWEIRELRVNVSARKFWKAVIGEYMKNKFTEYDLTSDKWDGFVQTFDNSNINS</sequence>
<keyword evidence="1" id="KW-0812">Transmembrane</keyword>
<dbReference type="InterPro" id="IPR000182">
    <property type="entry name" value="GNAT_dom"/>
</dbReference>
<comment type="caution">
    <text evidence="3">The sequence shown here is derived from an EMBL/GenBank/DDBJ whole genome shotgun (WGS) entry which is preliminary data.</text>
</comment>
<organism evidence="3 4">
    <name type="scientific">Candidatus Amesbacteria bacterium RIFOXYB1_FULL_44_23</name>
    <dbReference type="NCBI Taxonomy" id="1797263"/>
    <lineage>
        <taxon>Bacteria</taxon>
        <taxon>Candidatus Amesiibacteriota</taxon>
    </lineage>
</organism>
<name>A0A1F4ZQD5_9BACT</name>
<dbReference type="CDD" id="cd04301">
    <property type="entry name" value="NAT_SF"/>
    <property type="match status" value="1"/>
</dbReference>
<keyword evidence="1" id="KW-0472">Membrane</keyword>
<dbReference type="Pfam" id="PF00583">
    <property type="entry name" value="Acetyltransf_1"/>
    <property type="match status" value="1"/>
</dbReference>
<dbReference type="AlphaFoldDB" id="A0A1F4ZQD5"/>
<evidence type="ECO:0000313" key="4">
    <source>
        <dbReference type="Proteomes" id="UP000176424"/>
    </source>
</evidence>
<evidence type="ECO:0000256" key="1">
    <source>
        <dbReference type="SAM" id="Phobius"/>
    </source>
</evidence>
<gene>
    <name evidence="3" type="ORF">A2397_03600</name>
</gene>
<feature type="transmembrane region" description="Helical" evidence="1">
    <location>
        <begin position="51"/>
        <end position="71"/>
    </location>
</feature>